<comment type="caution">
    <text evidence="1">The sequence shown here is derived from an EMBL/GenBank/DDBJ whole genome shotgun (WGS) entry which is preliminary data.</text>
</comment>
<accession>A0A0F9WMP6</accession>
<gene>
    <name evidence="1" type="ORF">LCGC14_0258310</name>
</gene>
<dbReference type="AlphaFoldDB" id="A0A0F9WMP6"/>
<dbReference type="InterPro" id="IPR023346">
    <property type="entry name" value="Lysozyme-like_dom_sf"/>
</dbReference>
<name>A0A0F9WMP6_9ZZZZ</name>
<protein>
    <recommendedName>
        <fullName evidence="2">Transglycosylase SLT domain-containing protein</fullName>
    </recommendedName>
</protein>
<organism evidence="1">
    <name type="scientific">marine sediment metagenome</name>
    <dbReference type="NCBI Taxonomy" id="412755"/>
    <lineage>
        <taxon>unclassified sequences</taxon>
        <taxon>metagenomes</taxon>
        <taxon>ecological metagenomes</taxon>
    </lineage>
</organism>
<sequence length="194" mass="21886">MSLILALVLSTSLTGAPCTPTLKNDKATKLAALIVKTSPRAKPYSLRLARAIIREAKRHRIPVDVLAAVGWAESWYRSHLFGADGEVGLWQLVPRLDYHRESWDEYTQLTHGKTGFPNLIWERMPKLQRALALADLDVGTYMAAHLLAYHLRRCGRPSPRCAARYNSGFAPVRPGYRNAIKRYSRRIRRALAAP</sequence>
<evidence type="ECO:0008006" key="2">
    <source>
        <dbReference type="Google" id="ProtNLM"/>
    </source>
</evidence>
<reference evidence="1" key="1">
    <citation type="journal article" date="2015" name="Nature">
        <title>Complex archaea that bridge the gap between prokaryotes and eukaryotes.</title>
        <authorList>
            <person name="Spang A."/>
            <person name="Saw J.H."/>
            <person name="Jorgensen S.L."/>
            <person name="Zaremba-Niedzwiedzka K."/>
            <person name="Martijn J."/>
            <person name="Lind A.E."/>
            <person name="van Eijk R."/>
            <person name="Schleper C."/>
            <person name="Guy L."/>
            <person name="Ettema T.J."/>
        </authorList>
    </citation>
    <scope>NUCLEOTIDE SEQUENCE</scope>
</reference>
<proteinExistence type="predicted"/>
<dbReference type="Gene3D" id="1.10.530.10">
    <property type="match status" value="1"/>
</dbReference>
<dbReference type="EMBL" id="LAZR01000138">
    <property type="protein sequence ID" value="KKN87376.1"/>
    <property type="molecule type" value="Genomic_DNA"/>
</dbReference>
<evidence type="ECO:0000313" key="1">
    <source>
        <dbReference type="EMBL" id="KKN87376.1"/>
    </source>
</evidence>
<dbReference type="SUPFAM" id="SSF53955">
    <property type="entry name" value="Lysozyme-like"/>
    <property type="match status" value="1"/>
</dbReference>